<feature type="domain" description="Catechol dioxygenase N-terminal" evidence="8">
    <location>
        <begin position="22"/>
        <end position="96"/>
    </location>
</feature>
<dbReference type="Proteomes" id="UP001169027">
    <property type="component" value="Unassembled WGS sequence"/>
</dbReference>
<evidence type="ECO:0000256" key="3">
    <source>
        <dbReference type="ARBA" id="ARBA00022723"/>
    </source>
</evidence>
<dbReference type="PANTHER" id="PTHR33711:SF7">
    <property type="entry name" value="INTRADIOL RING-CLEAVAGE DIOXYGENASES DOMAIN-CONTAINING PROTEIN-RELATED"/>
    <property type="match status" value="1"/>
</dbReference>
<dbReference type="InterPro" id="IPR050770">
    <property type="entry name" value="Intradiol_RC_Dioxygenase"/>
</dbReference>
<dbReference type="GO" id="GO:0051213">
    <property type="term" value="F:dioxygenase activity"/>
    <property type="evidence" value="ECO:0007669"/>
    <property type="project" value="UniProtKB-KW"/>
</dbReference>
<comment type="caution">
    <text evidence="9">The sequence shown here is derived from an EMBL/GenBank/DDBJ whole genome shotgun (WGS) entry which is preliminary data.</text>
</comment>
<evidence type="ECO:0000259" key="8">
    <source>
        <dbReference type="Pfam" id="PF04444"/>
    </source>
</evidence>
<dbReference type="Gene3D" id="2.60.130.10">
    <property type="entry name" value="Aromatic compound dioxygenase"/>
    <property type="match status" value="1"/>
</dbReference>
<reference evidence="9" key="1">
    <citation type="submission" date="2023-06" db="EMBL/GenBank/DDBJ databases">
        <authorList>
            <person name="Jiang Y."/>
            <person name="Liu Q."/>
        </authorList>
    </citation>
    <scope>NUCLEOTIDE SEQUENCE</scope>
    <source>
        <strain evidence="9">CGMCC 1.12090</strain>
    </source>
</reference>
<dbReference type="RefSeq" id="WP_301807083.1">
    <property type="nucleotide sequence ID" value="NZ_JAUJZH010000005.1"/>
</dbReference>
<organism evidence="9 10">
    <name type="scientific">Variovorax ginsengisoli</name>
    <dbReference type="NCBI Taxonomy" id="363844"/>
    <lineage>
        <taxon>Bacteria</taxon>
        <taxon>Pseudomonadati</taxon>
        <taxon>Pseudomonadota</taxon>
        <taxon>Betaproteobacteria</taxon>
        <taxon>Burkholderiales</taxon>
        <taxon>Comamonadaceae</taxon>
        <taxon>Variovorax</taxon>
    </lineage>
</organism>
<evidence type="ECO:0000313" key="9">
    <source>
        <dbReference type="EMBL" id="MDO1532429.1"/>
    </source>
</evidence>
<protein>
    <submittedName>
        <fullName evidence="9">Intradiol ring-cleavage dioxygenase</fullName>
    </submittedName>
</protein>
<sequence>MRNINEHTITAAVLERMADCENPRLKEIMSALVRHMHDFAREVKLTEAEWAAGIEFLTATGQKCDGKRQEFILLSDTLGLSMLTVAMNHAKSAQATEATVFGPFHVQGAPRLPLGGDISGGAAGEPLFVRAVVRGRDGEPVADAEVDVWEADAEGFYDVQRTGLDRPQGRAVFRTDGEGRLWFRGVMPVAYPIPTDGPVGVMLRATKRHPWRPAHVHFMIQAPGYETLITHVFRDGDRYLDSDAVFGVRSSLIGDFASHPAGAGPDGSVLSTPFHTLNFDFVLEPAAVAG</sequence>
<gene>
    <name evidence="9" type="ORF">Q2T77_09025</name>
</gene>
<dbReference type="PANTHER" id="PTHR33711">
    <property type="entry name" value="DIOXYGENASE, PUTATIVE (AFU_ORTHOLOGUE AFUA_2G02910)-RELATED"/>
    <property type="match status" value="1"/>
</dbReference>
<dbReference type="InterPro" id="IPR015889">
    <property type="entry name" value="Intradiol_dOase_core"/>
</dbReference>
<evidence type="ECO:0000313" key="10">
    <source>
        <dbReference type="Proteomes" id="UP001169027"/>
    </source>
</evidence>
<feature type="domain" description="Intradiol ring-cleavage dioxygenases" evidence="7">
    <location>
        <begin position="120"/>
        <end position="285"/>
    </location>
</feature>
<keyword evidence="3" id="KW-0479">Metal-binding</keyword>
<dbReference type="InterPro" id="IPR007535">
    <property type="entry name" value="Catechol_dOase_N"/>
</dbReference>
<comment type="similarity">
    <text evidence="2">Belongs to the intradiol ring-cleavage dioxygenase family.</text>
</comment>
<evidence type="ECO:0000256" key="2">
    <source>
        <dbReference type="ARBA" id="ARBA00007825"/>
    </source>
</evidence>
<evidence type="ECO:0000256" key="4">
    <source>
        <dbReference type="ARBA" id="ARBA00022964"/>
    </source>
</evidence>
<proteinExistence type="inferred from homology"/>
<keyword evidence="4 9" id="KW-0223">Dioxygenase</keyword>
<keyword evidence="10" id="KW-1185">Reference proteome</keyword>
<dbReference type="InterPro" id="IPR039390">
    <property type="entry name" value="1_2-HQD/HQD"/>
</dbReference>
<keyword evidence="5" id="KW-0560">Oxidoreductase</keyword>
<comment type="cofactor">
    <cofactor evidence="1">
        <name>Fe(3+)</name>
        <dbReference type="ChEBI" id="CHEBI:29034"/>
    </cofactor>
</comment>
<evidence type="ECO:0000256" key="6">
    <source>
        <dbReference type="ARBA" id="ARBA00023004"/>
    </source>
</evidence>
<evidence type="ECO:0000256" key="5">
    <source>
        <dbReference type="ARBA" id="ARBA00023002"/>
    </source>
</evidence>
<dbReference type="SUPFAM" id="SSF49482">
    <property type="entry name" value="Aromatic compound dioxygenase"/>
    <property type="match status" value="1"/>
</dbReference>
<evidence type="ECO:0000256" key="1">
    <source>
        <dbReference type="ARBA" id="ARBA00001965"/>
    </source>
</evidence>
<name>A0ABT8S2K2_9BURK</name>
<dbReference type="CDD" id="cd03461">
    <property type="entry name" value="1_2-HQD"/>
    <property type="match status" value="1"/>
</dbReference>
<dbReference type="Pfam" id="PF04444">
    <property type="entry name" value="Dioxygenase_N"/>
    <property type="match status" value="1"/>
</dbReference>
<keyword evidence="6" id="KW-0408">Iron</keyword>
<dbReference type="Pfam" id="PF00775">
    <property type="entry name" value="Dioxygenase_C"/>
    <property type="match status" value="1"/>
</dbReference>
<dbReference type="InterPro" id="IPR000627">
    <property type="entry name" value="Intradiol_dOase_C"/>
</dbReference>
<accession>A0ABT8S2K2</accession>
<evidence type="ECO:0000259" key="7">
    <source>
        <dbReference type="Pfam" id="PF00775"/>
    </source>
</evidence>
<dbReference type="EMBL" id="JAUKVY010000005">
    <property type="protein sequence ID" value="MDO1532429.1"/>
    <property type="molecule type" value="Genomic_DNA"/>
</dbReference>